<keyword evidence="3" id="KW-1185">Reference proteome</keyword>
<gene>
    <name evidence="2" type="ORF">J1605_020059</name>
</gene>
<evidence type="ECO:0000313" key="2">
    <source>
        <dbReference type="EMBL" id="KAJ8792208.1"/>
    </source>
</evidence>
<sequence>MSSRVDLRCLAGIRDEKNNQGAQRMEISQWQPLITGLMAVAHCPALVNQEDSDLTNPSPQDSLGLPQKSPRAT</sequence>
<dbReference type="Proteomes" id="UP001159641">
    <property type="component" value="Unassembled WGS sequence"/>
</dbReference>
<evidence type="ECO:0000256" key="1">
    <source>
        <dbReference type="SAM" id="MobiDB-lite"/>
    </source>
</evidence>
<accession>A0AB34HM29</accession>
<feature type="region of interest" description="Disordered" evidence="1">
    <location>
        <begin position="49"/>
        <end position="73"/>
    </location>
</feature>
<name>A0AB34HM29_ESCRO</name>
<organism evidence="2 3">
    <name type="scientific">Eschrichtius robustus</name>
    <name type="common">California gray whale</name>
    <name type="synonym">Eschrichtius gibbosus</name>
    <dbReference type="NCBI Taxonomy" id="9764"/>
    <lineage>
        <taxon>Eukaryota</taxon>
        <taxon>Metazoa</taxon>
        <taxon>Chordata</taxon>
        <taxon>Craniata</taxon>
        <taxon>Vertebrata</taxon>
        <taxon>Euteleostomi</taxon>
        <taxon>Mammalia</taxon>
        <taxon>Eutheria</taxon>
        <taxon>Laurasiatheria</taxon>
        <taxon>Artiodactyla</taxon>
        <taxon>Whippomorpha</taxon>
        <taxon>Cetacea</taxon>
        <taxon>Mysticeti</taxon>
        <taxon>Eschrichtiidae</taxon>
        <taxon>Eschrichtius</taxon>
    </lineage>
</organism>
<proteinExistence type="predicted"/>
<dbReference type="EMBL" id="JAIQCJ010001134">
    <property type="protein sequence ID" value="KAJ8792208.1"/>
    <property type="molecule type" value="Genomic_DNA"/>
</dbReference>
<dbReference type="AlphaFoldDB" id="A0AB34HM29"/>
<protein>
    <submittedName>
        <fullName evidence="2">Uncharacterized protein</fullName>
    </submittedName>
</protein>
<comment type="caution">
    <text evidence="2">The sequence shown here is derived from an EMBL/GenBank/DDBJ whole genome shotgun (WGS) entry which is preliminary data.</text>
</comment>
<evidence type="ECO:0000313" key="3">
    <source>
        <dbReference type="Proteomes" id="UP001159641"/>
    </source>
</evidence>
<reference evidence="2 3" key="1">
    <citation type="submission" date="2022-11" db="EMBL/GenBank/DDBJ databases">
        <title>Whole genome sequence of Eschrichtius robustus ER-17-0199.</title>
        <authorList>
            <person name="Bruniche-Olsen A."/>
            <person name="Black A.N."/>
            <person name="Fields C.J."/>
            <person name="Walden K."/>
            <person name="Dewoody J.A."/>
        </authorList>
    </citation>
    <scope>NUCLEOTIDE SEQUENCE [LARGE SCALE GENOMIC DNA]</scope>
    <source>
        <strain evidence="2">ER-17-0199</strain>
        <tissue evidence="2">Blubber</tissue>
    </source>
</reference>